<sequence length="503" mass="57634">MKIYSVVKKYIKNKKLWKGISGTYKYVFLRNNSTFLRKNGEKISLIDELKARGLVQMISSLELKERICLNPISIYMGIDPTASSLHVGNLVALLPLLHFYLRGHNCFLVVRRVIGVIMLIITCFSKLGGGTSRIGDPSGKTTERKILDLDAISKNCLKIEKQLCSFFENGLVYALERGYEASDIGKYYIMNNLTWYDQFSLLDFLKVVGPNVRVGEMLARDSVKSRLESNQGISFSEFTYQLLQAYDFFYLNKNYGVSIQIGGNDQWGNIVAGIGLINKINRQNFSENTSMSKILPYGITVPLLFKKNGEKFGKSSNNAIWLNSDITTPYQLYQFFIQFSDETVEKYLRMFTLLSLNTISEIMKQHLEDPSKRYAQRKLAEEVVILIHGKEEMKKSEITTQLLFLDTKKNEFETSRIIDILSNKQNIIVLNKKNVIGITISRVIKECDIALTQINKLLRSGGIYNNGEKITNPLMRITEDRLIEKKFLILRIGKKRHIIINVI</sequence>
<comment type="caution">
    <text evidence="1">The sequence shown here is derived from an EMBL/GenBank/DDBJ whole genome shotgun (WGS) entry which is preliminary data.</text>
</comment>
<keyword evidence="2" id="KW-1185">Reference proteome</keyword>
<name>A0ACB7CDF6_9ASCO</name>
<gene>
    <name evidence="1" type="ORF">PORY_000694</name>
</gene>
<dbReference type="Proteomes" id="UP000768646">
    <property type="component" value="Unassembled WGS sequence"/>
</dbReference>
<proteinExistence type="predicted"/>
<accession>A0ACB7CDF6</accession>
<organism evidence="1 2">
    <name type="scientific">Pneumocystis oryctolagi</name>
    <dbReference type="NCBI Taxonomy" id="42067"/>
    <lineage>
        <taxon>Eukaryota</taxon>
        <taxon>Fungi</taxon>
        <taxon>Dikarya</taxon>
        <taxon>Ascomycota</taxon>
        <taxon>Taphrinomycotina</taxon>
        <taxon>Pneumocystomycetes</taxon>
        <taxon>Pneumocystaceae</taxon>
        <taxon>Pneumocystis</taxon>
    </lineage>
</organism>
<evidence type="ECO:0000313" key="1">
    <source>
        <dbReference type="EMBL" id="KAG4305784.1"/>
    </source>
</evidence>
<protein>
    <submittedName>
        <fullName evidence="1">Uncharacterized protein</fullName>
    </submittedName>
</protein>
<dbReference type="EMBL" id="JABTEG010000002">
    <property type="protein sequence ID" value="KAG4305784.1"/>
    <property type="molecule type" value="Genomic_DNA"/>
</dbReference>
<evidence type="ECO:0000313" key="2">
    <source>
        <dbReference type="Proteomes" id="UP000768646"/>
    </source>
</evidence>
<reference evidence="1 2" key="1">
    <citation type="journal article" date="2021" name="Commun. Biol.">
        <title>Genomic insights into the host specific adaptation of the Pneumocystis genus.</title>
        <authorList>
            <person name="Cisse O.H."/>
            <person name="Ma L."/>
            <person name="Dekker J.P."/>
            <person name="Khil P.P."/>
            <person name="Youn J.-H."/>
            <person name="Brenchley J.M."/>
            <person name="Blair R."/>
            <person name="Pahar B."/>
            <person name="Chabe M."/>
            <person name="Van Rompay K.K.A."/>
            <person name="Keesler R."/>
            <person name="Sukura A."/>
            <person name="Hirsch V."/>
            <person name="Kutty G."/>
            <person name="Liu Y."/>
            <person name="Peng L."/>
            <person name="Chen J."/>
            <person name="Song J."/>
            <person name="Weissenbacher-Lang C."/>
            <person name="Xu J."/>
            <person name="Upham N.S."/>
            <person name="Stajich J.E."/>
            <person name="Cuomo C.A."/>
            <person name="Cushion M.T."/>
            <person name="Kovacs J.A."/>
        </authorList>
    </citation>
    <scope>NUCLEOTIDE SEQUENCE [LARGE SCALE GENOMIC DNA]</scope>
    <source>
        <strain evidence="1 2">RABM</strain>
    </source>
</reference>